<dbReference type="PANTHER" id="PTHR30590:SF3">
    <property type="entry name" value="HYPOTHETICAL MEMBRANE SPANNING PROTEIN"/>
    <property type="match status" value="1"/>
</dbReference>
<proteinExistence type="predicted"/>
<keyword evidence="1" id="KW-1133">Transmembrane helix</keyword>
<name>A0A8J3Z1A4_9ACTN</name>
<keyword evidence="1" id="KW-0812">Transmembrane</keyword>
<feature type="transmembrane region" description="Helical" evidence="1">
    <location>
        <begin position="72"/>
        <end position="94"/>
    </location>
</feature>
<organism evidence="4 5">
    <name type="scientific">Virgisporangium aurantiacum</name>
    <dbReference type="NCBI Taxonomy" id="175570"/>
    <lineage>
        <taxon>Bacteria</taxon>
        <taxon>Bacillati</taxon>
        <taxon>Actinomycetota</taxon>
        <taxon>Actinomycetes</taxon>
        <taxon>Micromonosporales</taxon>
        <taxon>Micromonosporaceae</taxon>
        <taxon>Virgisporangium</taxon>
    </lineage>
</organism>
<dbReference type="Proteomes" id="UP000612585">
    <property type="component" value="Unassembled WGS sequence"/>
</dbReference>
<dbReference type="Pfam" id="PF04235">
    <property type="entry name" value="DUF418"/>
    <property type="match status" value="1"/>
</dbReference>
<dbReference type="AlphaFoldDB" id="A0A8J3Z1A4"/>
<gene>
    <name evidence="4" type="ORF">Vau01_007740</name>
</gene>
<dbReference type="InterPro" id="IPR012429">
    <property type="entry name" value="HGSNAT_cat"/>
</dbReference>
<feature type="transmembrane region" description="Helical" evidence="1">
    <location>
        <begin position="125"/>
        <end position="148"/>
    </location>
</feature>
<feature type="transmembrane region" description="Helical" evidence="1">
    <location>
        <begin position="205"/>
        <end position="227"/>
    </location>
</feature>
<feature type="transmembrane region" description="Helical" evidence="1">
    <location>
        <begin position="335"/>
        <end position="352"/>
    </location>
</feature>
<dbReference type="EMBL" id="BOPG01000005">
    <property type="protein sequence ID" value="GIJ53258.1"/>
    <property type="molecule type" value="Genomic_DNA"/>
</dbReference>
<dbReference type="Pfam" id="PF07786">
    <property type="entry name" value="HGSNAT_cat"/>
    <property type="match status" value="1"/>
</dbReference>
<evidence type="ECO:0000313" key="4">
    <source>
        <dbReference type="EMBL" id="GIJ53258.1"/>
    </source>
</evidence>
<feature type="transmembrane region" description="Helical" evidence="1">
    <location>
        <begin position="168"/>
        <end position="193"/>
    </location>
</feature>
<sequence length="388" mass="40614">MSSPSGQSRVIGIDVARGVALAGMLAVHVFPTYDGDGSASVATALASGRGAAVFATMAGVGLALVTRRRRSVPALVVRALLLLVLGLLLGYVTIAGGLDVYVILPYYAMMFLLAVPLLGVRPQVLAAISLTLAAAATVTIFSTVGEVADPSAGIDPTIGDVLRHPVGMFVLLLVGGAYPAVVWLAYVTAGMAIGRLDLTSTRVAGWLLGSGAALSAAAWLASTILLFPLGGLDHLRANAPPGTEWSDARLTWEPWGDFDTYWWYAIRAPHSGAPLDMLHTLGFAVAVLGAALLVTRLPIAVRVLQPLADAGSMVLTLYCAHIVVLATGLLGDHPYAQYLVLLAGMIAFAVVWKRRFARGPLEELIARVSLVARKAPRRGRSQAADQQV</sequence>
<dbReference type="PANTHER" id="PTHR30590">
    <property type="entry name" value="INNER MEMBRANE PROTEIN"/>
    <property type="match status" value="1"/>
</dbReference>
<protein>
    <recommendedName>
        <fullName evidence="6">Heparan-alpha-glucosaminide N-acetyltransferase catalytic domain-containing protein</fullName>
    </recommendedName>
</protein>
<evidence type="ECO:0000256" key="1">
    <source>
        <dbReference type="SAM" id="Phobius"/>
    </source>
</evidence>
<keyword evidence="5" id="KW-1185">Reference proteome</keyword>
<evidence type="ECO:0000259" key="3">
    <source>
        <dbReference type="Pfam" id="PF07786"/>
    </source>
</evidence>
<feature type="transmembrane region" description="Helical" evidence="1">
    <location>
        <begin position="42"/>
        <end position="65"/>
    </location>
</feature>
<feature type="domain" description="Heparan-alpha-glucosaminide N-acetyltransferase catalytic" evidence="3">
    <location>
        <begin position="9"/>
        <end position="200"/>
    </location>
</feature>
<reference evidence="4" key="1">
    <citation type="submission" date="2021-01" db="EMBL/GenBank/DDBJ databases">
        <title>Whole genome shotgun sequence of Virgisporangium aurantiacum NBRC 16421.</title>
        <authorList>
            <person name="Komaki H."/>
            <person name="Tamura T."/>
        </authorList>
    </citation>
    <scope>NUCLEOTIDE SEQUENCE</scope>
    <source>
        <strain evidence="4">NBRC 16421</strain>
    </source>
</reference>
<comment type="caution">
    <text evidence="4">The sequence shown here is derived from an EMBL/GenBank/DDBJ whole genome shotgun (WGS) entry which is preliminary data.</text>
</comment>
<feature type="transmembrane region" description="Helical" evidence="1">
    <location>
        <begin position="100"/>
        <end position="118"/>
    </location>
</feature>
<dbReference type="InterPro" id="IPR007349">
    <property type="entry name" value="DUF418"/>
</dbReference>
<feature type="transmembrane region" description="Helical" evidence="1">
    <location>
        <begin position="307"/>
        <end position="329"/>
    </location>
</feature>
<feature type="transmembrane region" description="Helical" evidence="1">
    <location>
        <begin position="12"/>
        <end position="30"/>
    </location>
</feature>
<feature type="transmembrane region" description="Helical" evidence="1">
    <location>
        <begin position="277"/>
        <end position="295"/>
    </location>
</feature>
<keyword evidence="1" id="KW-0472">Membrane</keyword>
<accession>A0A8J3Z1A4</accession>
<dbReference type="InterPro" id="IPR052529">
    <property type="entry name" value="Bact_Transport_Assoc"/>
</dbReference>
<feature type="domain" description="DUF418" evidence="2">
    <location>
        <begin position="262"/>
        <end position="365"/>
    </location>
</feature>
<dbReference type="RefSeq" id="WP_203987238.1">
    <property type="nucleotide sequence ID" value="NZ_BOPG01000005.1"/>
</dbReference>
<evidence type="ECO:0008006" key="6">
    <source>
        <dbReference type="Google" id="ProtNLM"/>
    </source>
</evidence>
<evidence type="ECO:0000313" key="5">
    <source>
        <dbReference type="Proteomes" id="UP000612585"/>
    </source>
</evidence>
<evidence type="ECO:0000259" key="2">
    <source>
        <dbReference type="Pfam" id="PF04235"/>
    </source>
</evidence>